<feature type="region of interest" description="Disordered" evidence="8">
    <location>
        <begin position="911"/>
        <end position="994"/>
    </location>
</feature>
<evidence type="ECO:0000256" key="8">
    <source>
        <dbReference type="SAM" id="MobiDB-lite"/>
    </source>
</evidence>
<feature type="compositionally biased region" description="Polar residues" evidence="8">
    <location>
        <begin position="911"/>
        <end position="933"/>
    </location>
</feature>
<gene>
    <name evidence="11" type="ORF">NP493_17g02017</name>
</gene>
<proteinExistence type="inferred from homology"/>
<keyword evidence="5 9" id="KW-1133">Transmembrane helix</keyword>
<keyword evidence="6 9" id="KW-0472">Membrane</keyword>
<evidence type="ECO:0000256" key="1">
    <source>
        <dbReference type="ARBA" id="ARBA00004651"/>
    </source>
</evidence>
<organism evidence="11 12">
    <name type="scientific">Ridgeia piscesae</name>
    <name type="common">Tubeworm</name>
    <dbReference type="NCBI Taxonomy" id="27915"/>
    <lineage>
        <taxon>Eukaryota</taxon>
        <taxon>Metazoa</taxon>
        <taxon>Spiralia</taxon>
        <taxon>Lophotrochozoa</taxon>
        <taxon>Annelida</taxon>
        <taxon>Polychaeta</taxon>
        <taxon>Sedentaria</taxon>
        <taxon>Canalipalpata</taxon>
        <taxon>Sabellida</taxon>
        <taxon>Siboglinidae</taxon>
        <taxon>Ridgeia</taxon>
    </lineage>
</organism>
<evidence type="ECO:0000256" key="9">
    <source>
        <dbReference type="SAM" id="Phobius"/>
    </source>
</evidence>
<feature type="transmembrane region" description="Helical" evidence="9">
    <location>
        <begin position="483"/>
        <end position="501"/>
    </location>
</feature>
<dbReference type="AlphaFoldDB" id="A0AAD9PE46"/>
<feature type="transmembrane region" description="Helical" evidence="9">
    <location>
        <begin position="27"/>
        <end position="46"/>
    </location>
</feature>
<evidence type="ECO:0000256" key="4">
    <source>
        <dbReference type="ARBA" id="ARBA00022692"/>
    </source>
</evidence>
<protein>
    <recommendedName>
        <fullName evidence="10">SSD domain-containing protein</fullName>
    </recommendedName>
</protein>
<keyword evidence="7" id="KW-0325">Glycoprotein</keyword>
<evidence type="ECO:0000313" key="12">
    <source>
        <dbReference type="Proteomes" id="UP001209878"/>
    </source>
</evidence>
<accession>A0AAD9PE46</accession>
<feature type="transmembrane region" description="Helical" evidence="9">
    <location>
        <begin position="811"/>
        <end position="839"/>
    </location>
</feature>
<evidence type="ECO:0000256" key="3">
    <source>
        <dbReference type="ARBA" id="ARBA00022475"/>
    </source>
</evidence>
<feature type="transmembrane region" description="Helical" evidence="9">
    <location>
        <begin position="320"/>
        <end position="341"/>
    </location>
</feature>
<reference evidence="11" key="1">
    <citation type="journal article" date="2023" name="Mol. Biol. Evol.">
        <title>Third-Generation Sequencing Reveals the Adaptive Role of the Epigenome in Three Deep-Sea Polychaetes.</title>
        <authorList>
            <person name="Perez M."/>
            <person name="Aroh O."/>
            <person name="Sun Y."/>
            <person name="Lan Y."/>
            <person name="Juniper S.K."/>
            <person name="Young C.R."/>
            <person name="Angers B."/>
            <person name="Qian P.Y."/>
        </authorList>
    </citation>
    <scope>NUCLEOTIDE SEQUENCE</scope>
    <source>
        <strain evidence="11">R07B-5</strain>
    </source>
</reference>
<feature type="transmembrane region" description="Helical" evidence="9">
    <location>
        <begin position="685"/>
        <end position="703"/>
    </location>
</feature>
<comment type="similarity">
    <text evidence="2">Belongs to the patched family.</text>
</comment>
<evidence type="ECO:0000256" key="7">
    <source>
        <dbReference type="ARBA" id="ARBA00023180"/>
    </source>
</evidence>
<evidence type="ECO:0000256" key="5">
    <source>
        <dbReference type="ARBA" id="ARBA00022989"/>
    </source>
</evidence>
<dbReference type="Pfam" id="PF02460">
    <property type="entry name" value="Patched"/>
    <property type="match status" value="1"/>
</dbReference>
<evidence type="ECO:0000256" key="2">
    <source>
        <dbReference type="ARBA" id="ARBA00005585"/>
    </source>
</evidence>
<keyword evidence="3" id="KW-1003">Cell membrane</keyword>
<sequence>MLIGIGHPILRTFFYSYGRLVARHPRLILVFSIGVFFTTLYGLFNFSRINDLEYLYSPMNAPSKAERKRFNDMFPEDADNHYSYLRSPEIGEFLTLFASAVGDNVLTPEAIADVRELDNAVRAVKSIQYRADSSSKAYVYKDICCINNGACIPDPLLALLKFCDASKIRFPVHQVNASGNLIDVFLGYSLGGVTIKDGTTIAKAWRMRYSLLPDHPMSMQWEREAQTAVEQLRFEHITVSRNTARSIRDELHEVAKRISPLFVVSFFLLVTFSAASLMTTDWLQSKPQLAVAGVVSSCLAIPSAFGVCSQFGIPAADIVAAAPFLIVGVGVDDTFVMTAAWRQTDHRLTVEERMGLAFADAALAVTITSIADILSIAVGAFAQFHSVQIFCAFTGAGIAFDFFYQLTFLGACMVFAGRREAASRHPIACNTVIPPSMAKDRGVFFRWFCTGGVLENETRTVPAAISFFRNTCVDLLNHATVKAVIFVLYAVYLGVAFWGCTRVRQGLHLSKLATDGSYVNEFYDVKDVYFTEFDLPLSVLIEGRIEPWQTEDWRYMEKVLESYEQHSEFFHGADLSVAWTRRFVDQFGIIEDRENFTRAFKAFIQWPNNQQFDLDVKWDHGMTAITATRFHFICKEVGTSVRETAMMQLSRQVAAEMKERHFIVTAFHPLFVFFDKYAIVVPTTLRNLALAMAAMMVVSLVLIPSLACCLSVTLSIASICTGVIGYMTWWGVNMDSISMTNIIMCIGFSVDYSAHITIAFVTASGMDKVERMRNAFAMVGFPIVQCAVSSILSISLLAAARGYMLRAFFKIMFLVIVFGAFHGLLVIPEILLAVGGGVLKYQRYVLRKKVDPTLPKSILDKLDMASVDETGDTPKHTDTPFRVISSHYSATNSRHSAISLGRFATNSRHSAISLRHSSNPEPSIPPLSTSPGITSPLHSTSPPHSTSPRPTSPRHSTSPGLTSPLHSTSPPHSTSPELTSLPHYINPQQATSPT</sequence>
<dbReference type="Proteomes" id="UP001209878">
    <property type="component" value="Unassembled WGS sequence"/>
</dbReference>
<comment type="subcellular location">
    <subcellularLocation>
        <location evidence="1">Cell membrane</location>
        <topology evidence="1">Multi-pass membrane protein</topology>
    </subcellularLocation>
</comment>
<dbReference type="Gene3D" id="1.20.1640.10">
    <property type="entry name" value="Multidrug efflux transporter AcrB transmembrane domain"/>
    <property type="match status" value="2"/>
</dbReference>
<feature type="transmembrane region" description="Helical" evidence="9">
    <location>
        <begin position="258"/>
        <end position="277"/>
    </location>
</feature>
<dbReference type="PANTHER" id="PTHR10796:SF92">
    <property type="entry name" value="PATCHED-RELATED, ISOFORM A"/>
    <property type="match status" value="1"/>
</dbReference>
<dbReference type="InterPro" id="IPR000731">
    <property type="entry name" value="SSD"/>
</dbReference>
<evidence type="ECO:0000256" key="6">
    <source>
        <dbReference type="ARBA" id="ARBA00023136"/>
    </source>
</evidence>
<feature type="transmembrane region" description="Helical" evidence="9">
    <location>
        <begin position="775"/>
        <end position="799"/>
    </location>
</feature>
<feature type="transmembrane region" description="Helical" evidence="9">
    <location>
        <begin position="741"/>
        <end position="763"/>
    </location>
</feature>
<feature type="transmembrane region" description="Helical" evidence="9">
    <location>
        <begin position="389"/>
        <end position="416"/>
    </location>
</feature>
<name>A0AAD9PE46_RIDPI</name>
<dbReference type="InterPro" id="IPR003392">
    <property type="entry name" value="PTHD_SSD"/>
</dbReference>
<dbReference type="InterPro" id="IPR051697">
    <property type="entry name" value="Patched_domain-protein"/>
</dbReference>
<evidence type="ECO:0000313" key="11">
    <source>
        <dbReference type="EMBL" id="KAK2193068.1"/>
    </source>
</evidence>
<feature type="domain" description="SSD" evidence="10">
    <location>
        <begin position="258"/>
        <end position="415"/>
    </location>
</feature>
<feature type="transmembrane region" description="Helical" evidence="9">
    <location>
        <begin position="361"/>
        <end position="382"/>
    </location>
</feature>
<feature type="transmembrane region" description="Helical" evidence="9">
    <location>
        <begin position="289"/>
        <end position="308"/>
    </location>
</feature>
<dbReference type="PANTHER" id="PTHR10796">
    <property type="entry name" value="PATCHED-RELATED"/>
    <property type="match status" value="1"/>
</dbReference>
<feature type="compositionally biased region" description="Low complexity" evidence="8">
    <location>
        <begin position="934"/>
        <end position="982"/>
    </location>
</feature>
<dbReference type="GO" id="GO:0005886">
    <property type="term" value="C:plasma membrane"/>
    <property type="evidence" value="ECO:0007669"/>
    <property type="project" value="UniProtKB-SubCell"/>
</dbReference>
<dbReference type="PROSITE" id="PS50156">
    <property type="entry name" value="SSD"/>
    <property type="match status" value="1"/>
</dbReference>
<comment type="caution">
    <text evidence="11">The sequence shown here is derived from an EMBL/GenBank/DDBJ whole genome shotgun (WGS) entry which is preliminary data.</text>
</comment>
<evidence type="ECO:0000259" key="10">
    <source>
        <dbReference type="PROSITE" id="PS50156"/>
    </source>
</evidence>
<dbReference type="SUPFAM" id="SSF82866">
    <property type="entry name" value="Multidrug efflux transporter AcrB transmembrane domain"/>
    <property type="match status" value="2"/>
</dbReference>
<keyword evidence="12" id="KW-1185">Reference proteome</keyword>
<feature type="transmembrane region" description="Helical" evidence="9">
    <location>
        <begin position="710"/>
        <end position="729"/>
    </location>
</feature>
<keyword evidence="4 9" id="KW-0812">Transmembrane</keyword>
<dbReference type="EMBL" id="JAODUO010000017">
    <property type="protein sequence ID" value="KAK2193068.1"/>
    <property type="molecule type" value="Genomic_DNA"/>
</dbReference>
<dbReference type="FunFam" id="1.20.1640.10:FF:000013">
    <property type="entry name" value="PaTched Related family"/>
    <property type="match status" value="1"/>
</dbReference>